<keyword evidence="1" id="KW-0472">Membrane</keyword>
<dbReference type="AlphaFoldDB" id="A0A085ZVY2"/>
<protein>
    <submittedName>
        <fullName evidence="2">Uncharacterized protein</fullName>
    </submittedName>
</protein>
<keyword evidence="3" id="KW-1185">Reference proteome</keyword>
<dbReference type="STRING" id="421531.IX38_03870"/>
<keyword evidence="1" id="KW-1133">Transmembrane helix</keyword>
<dbReference type="Proteomes" id="UP000028703">
    <property type="component" value="Unassembled WGS sequence"/>
</dbReference>
<keyword evidence="1" id="KW-0812">Transmembrane</keyword>
<evidence type="ECO:0000256" key="1">
    <source>
        <dbReference type="SAM" id="Phobius"/>
    </source>
</evidence>
<name>A0A085ZVY2_9FLAO</name>
<gene>
    <name evidence="2" type="ORF">IX38_03870</name>
</gene>
<organism evidence="2 3">
    <name type="scientific">Chryseobacterium luteum</name>
    <dbReference type="NCBI Taxonomy" id="421531"/>
    <lineage>
        <taxon>Bacteria</taxon>
        <taxon>Pseudomonadati</taxon>
        <taxon>Bacteroidota</taxon>
        <taxon>Flavobacteriia</taxon>
        <taxon>Flavobacteriales</taxon>
        <taxon>Weeksellaceae</taxon>
        <taxon>Chryseobacterium group</taxon>
        <taxon>Chryseobacterium</taxon>
    </lineage>
</organism>
<evidence type="ECO:0000313" key="2">
    <source>
        <dbReference type="EMBL" id="KFF08596.1"/>
    </source>
</evidence>
<evidence type="ECO:0000313" key="3">
    <source>
        <dbReference type="Proteomes" id="UP000028703"/>
    </source>
</evidence>
<comment type="caution">
    <text evidence="2">The sequence shown here is derived from an EMBL/GenBank/DDBJ whole genome shotgun (WGS) entry which is preliminary data.</text>
</comment>
<sequence length="77" mass="9211">MQTYPYFHGILNRVFTEYFNRIRKMGAGITAVLLFFIVLKAVFTFLCNCRKYKPDHNFQLPNFHFFTPESGYLSIFE</sequence>
<feature type="transmembrane region" description="Helical" evidence="1">
    <location>
        <begin position="25"/>
        <end position="47"/>
    </location>
</feature>
<accession>A0A085ZVY2</accession>
<dbReference type="EMBL" id="JPRO01000002">
    <property type="protein sequence ID" value="KFF08596.1"/>
    <property type="molecule type" value="Genomic_DNA"/>
</dbReference>
<reference evidence="2 3" key="1">
    <citation type="submission" date="2014-07" db="EMBL/GenBank/DDBJ databases">
        <title>Genome of Chryseobacterium luteum DSM 18605.</title>
        <authorList>
            <person name="Stropko S.J."/>
            <person name="Pipes S.E."/>
            <person name="Newman J.D."/>
        </authorList>
    </citation>
    <scope>NUCLEOTIDE SEQUENCE [LARGE SCALE GENOMIC DNA]</scope>
    <source>
        <strain evidence="2 3">DSM 18605</strain>
    </source>
</reference>
<proteinExistence type="predicted"/>